<organism evidence="2 3">
    <name type="scientific">Candidatus Dojkabacteria bacterium</name>
    <dbReference type="NCBI Taxonomy" id="2099670"/>
    <lineage>
        <taxon>Bacteria</taxon>
        <taxon>Candidatus Dojkabacteria</taxon>
    </lineage>
</organism>
<dbReference type="EMBL" id="JAGQLL010000092">
    <property type="protein sequence ID" value="MCA9380581.1"/>
    <property type="molecule type" value="Genomic_DNA"/>
</dbReference>
<evidence type="ECO:0000259" key="1">
    <source>
        <dbReference type="Pfam" id="PF08818"/>
    </source>
</evidence>
<sequence>MLNNKEIETIDEYILQFERIAQSKLIELKNVILEVIPDAEQTMGYGIPTFKLNKNIIHFAYFKTHIGIYPGPKAVEHFKEELKGYKTAKGTIQISHDVEIPFDLIKKIVEFNLQELSQK</sequence>
<name>A0A955L1E3_9BACT</name>
<dbReference type="InterPro" id="IPR014922">
    <property type="entry name" value="YdhG-like"/>
</dbReference>
<comment type="caution">
    <text evidence="2">The sequence shown here is derived from an EMBL/GenBank/DDBJ whole genome shotgun (WGS) entry which is preliminary data.</text>
</comment>
<reference evidence="2" key="1">
    <citation type="submission" date="2020-04" db="EMBL/GenBank/DDBJ databases">
        <authorList>
            <person name="Zhang T."/>
        </authorList>
    </citation>
    <scope>NUCLEOTIDE SEQUENCE</scope>
    <source>
        <strain evidence="2">HKST-UBA15</strain>
    </source>
</reference>
<evidence type="ECO:0000313" key="3">
    <source>
        <dbReference type="Proteomes" id="UP000745577"/>
    </source>
</evidence>
<dbReference type="AlphaFoldDB" id="A0A955L1E3"/>
<protein>
    <submittedName>
        <fullName evidence="2">DUF1801 domain-containing protein</fullName>
    </submittedName>
</protein>
<evidence type="ECO:0000313" key="2">
    <source>
        <dbReference type="EMBL" id="MCA9380581.1"/>
    </source>
</evidence>
<dbReference type="SUPFAM" id="SSF159888">
    <property type="entry name" value="YdhG-like"/>
    <property type="match status" value="1"/>
</dbReference>
<dbReference type="Gene3D" id="3.90.1150.200">
    <property type="match status" value="1"/>
</dbReference>
<accession>A0A955L1E3</accession>
<gene>
    <name evidence="2" type="ORF">KC675_05375</name>
</gene>
<reference evidence="2" key="2">
    <citation type="journal article" date="2021" name="Microbiome">
        <title>Successional dynamics and alternative stable states in a saline activated sludge microbial community over 9 years.</title>
        <authorList>
            <person name="Wang Y."/>
            <person name="Ye J."/>
            <person name="Ju F."/>
            <person name="Liu L."/>
            <person name="Boyd J.A."/>
            <person name="Deng Y."/>
            <person name="Parks D.H."/>
            <person name="Jiang X."/>
            <person name="Yin X."/>
            <person name="Woodcroft B.J."/>
            <person name="Tyson G.W."/>
            <person name="Hugenholtz P."/>
            <person name="Polz M.F."/>
            <person name="Zhang T."/>
        </authorList>
    </citation>
    <scope>NUCLEOTIDE SEQUENCE</scope>
    <source>
        <strain evidence="2">HKST-UBA15</strain>
    </source>
</reference>
<dbReference type="Proteomes" id="UP000745577">
    <property type="component" value="Unassembled WGS sequence"/>
</dbReference>
<feature type="domain" description="YdhG-like" evidence="1">
    <location>
        <begin position="22"/>
        <end position="112"/>
    </location>
</feature>
<dbReference type="Pfam" id="PF08818">
    <property type="entry name" value="DUF1801"/>
    <property type="match status" value="1"/>
</dbReference>
<proteinExistence type="predicted"/>